<keyword evidence="2" id="KW-1185">Reference proteome</keyword>
<organism evidence="1 2">
    <name type="scientific">Alteribacillus bidgolensis</name>
    <dbReference type="NCBI Taxonomy" id="930129"/>
    <lineage>
        <taxon>Bacteria</taxon>
        <taxon>Bacillati</taxon>
        <taxon>Bacillota</taxon>
        <taxon>Bacilli</taxon>
        <taxon>Bacillales</taxon>
        <taxon>Bacillaceae</taxon>
        <taxon>Alteribacillus</taxon>
    </lineage>
</organism>
<proteinExistence type="predicted"/>
<accession>A0A1G8BUA1</accession>
<dbReference type="RefSeq" id="WP_342750461.1">
    <property type="nucleotide sequence ID" value="NZ_FNDU01000001.1"/>
</dbReference>
<sequence length="123" mass="14747">MMDKLYDQVQKYLNMDEEIAFKEFQQFYQDVISQLDSEAESFQEDKIWKGLFVVESIMSNAENRAKTTKSASETKKYKKMAKRTKLYAQNFTRRLHQFGYTQEHIGEKFEQMLEEGTKEEVEE</sequence>
<dbReference type="EMBL" id="FNDU01000001">
    <property type="protein sequence ID" value="SDH36290.1"/>
    <property type="molecule type" value="Genomic_DNA"/>
</dbReference>
<dbReference type="AlphaFoldDB" id="A0A1G8BUA1"/>
<evidence type="ECO:0000313" key="2">
    <source>
        <dbReference type="Proteomes" id="UP000199017"/>
    </source>
</evidence>
<gene>
    <name evidence="1" type="ORF">SAMN05216352_10170</name>
</gene>
<dbReference type="STRING" id="930129.SAMN05216352_10170"/>
<dbReference type="Proteomes" id="UP000199017">
    <property type="component" value="Unassembled WGS sequence"/>
</dbReference>
<protein>
    <submittedName>
        <fullName evidence="1">Uncharacterized protein</fullName>
    </submittedName>
</protein>
<evidence type="ECO:0000313" key="1">
    <source>
        <dbReference type="EMBL" id="SDH36290.1"/>
    </source>
</evidence>
<reference evidence="1 2" key="1">
    <citation type="submission" date="2016-10" db="EMBL/GenBank/DDBJ databases">
        <authorList>
            <person name="de Groot N.N."/>
        </authorList>
    </citation>
    <scope>NUCLEOTIDE SEQUENCE [LARGE SCALE GENOMIC DNA]</scope>
    <source>
        <strain evidence="2">P4B,CCM 7963,CECT 7998,DSM 25260,IBRC-M 10614,KCTC 13821</strain>
    </source>
</reference>
<name>A0A1G8BUA1_9BACI</name>